<feature type="region of interest" description="Disordered" evidence="1">
    <location>
        <begin position="28"/>
        <end position="50"/>
    </location>
</feature>
<sequence>MTRTFRGLAVAFVIPLVLGVAACGSDKSDGASDESASDRPTVEVTAQPQDAASAQVTAEQLFDNLSDGDWAGAYDLWTDAAKTAIGKDAYIDLVATCTAQQGEYMVTGVTPVDDSTATIKWSHTPTGSTTAQTGTSTVRYQNGAWRFEPDGASLAAYKQNKCP</sequence>
<evidence type="ECO:0000256" key="1">
    <source>
        <dbReference type="SAM" id="MobiDB-lite"/>
    </source>
</evidence>
<reference evidence="3" key="1">
    <citation type="journal article" date="2014" name="Int. J. Syst. Evol. Microbiol.">
        <title>Complete genome sequence of Corynebacterium casei LMG S-19264T (=DSM 44701T), isolated from a smear-ripened cheese.</title>
        <authorList>
            <consortium name="US DOE Joint Genome Institute (JGI-PGF)"/>
            <person name="Walter F."/>
            <person name="Albersmeier A."/>
            <person name="Kalinowski J."/>
            <person name="Ruckert C."/>
        </authorList>
    </citation>
    <scope>NUCLEOTIDE SEQUENCE</scope>
    <source>
        <strain evidence="3">JCM 19831</strain>
    </source>
</reference>
<accession>A0A917TDM2</accession>
<evidence type="ECO:0000313" key="4">
    <source>
        <dbReference type="Proteomes" id="UP000642070"/>
    </source>
</evidence>
<dbReference type="EMBL" id="BMPI01000008">
    <property type="protein sequence ID" value="GGM19685.1"/>
    <property type="molecule type" value="Genomic_DNA"/>
</dbReference>
<feature type="compositionally biased region" description="Basic and acidic residues" evidence="1">
    <location>
        <begin position="28"/>
        <end position="41"/>
    </location>
</feature>
<feature type="signal peptide" evidence="2">
    <location>
        <begin position="1"/>
        <end position="22"/>
    </location>
</feature>
<dbReference type="RefSeq" id="WP_190249578.1">
    <property type="nucleotide sequence ID" value="NZ_BMPI01000008.1"/>
</dbReference>
<name>A0A917TDM2_9ACTN</name>
<keyword evidence="4" id="KW-1185">Reference proteome</keyword>
<dbReference type="PROSITE" id="PS51257">
    <property type="entry name" value="PROKAR_LIPOPROTEIN"/>
    <property type="match status" value="1"/>
</dbReference>
<dbReference type="InterPro" id="IPR032710">
    <property type="entry name" value="NTF2-like_dom_sf"/>
</dbReference>
<evidence type="ECO:0008006" key="5">
    <source>
        <dbReference type="Google" id="ProtNLM"/>
    </source>
</evidence>
<reference evidence="3" key="2">
    <citation type="submission" date="2020-09" db="EMBL/GenBank/DDBJ databases">
        <authorList>
            <person name="Sun Q."/>
            <person name="Ohkuma M."/>
        </authorList>
    </citation>
    <scope>NUCLEOTIDE SEQUENCE</scope>
    <source>
        <strain evidence="3">JCM 19831</strain>
    </source>
</reference>
<gene>
    <name evidence="3" type="ORF">GCM10007977_021180</name>
</gene>
<evidence type="ECO:0000313" key="3">
    <source>
        <dbReference type="EMBL" id="GGM19685.1"/>
    </source>
</evidence>
<dbReference type="Proteomes" id="UP000642070">
    <property type="component" value="Unassembled WGS sequence"/>
</dbReference>
<dbReference type="SUPFAM" id="SSF54427">
    <property type="entry name" value="NTF2-like"/>
    <property type="match status" value="1"/>
</dbReference>
<feature type="chain" id="PRO_5039620125" description="Nuclear transport factor 2 family protein" evidence="2">
    <location>
        <begin position="23"/>
        <end position="163"/>
    </location>
</feature>
<dbReference type="AlphaFoldDB" id="A0A917TDM2"/>
<keyword evidence="2" id="KW-0732">Signal</keyword>
<protein>
    <recommendedName>
        <fullName evidence="5">Nuclear transport factor 2 family protein</fullName>
    </recommendedName>
</protein>
<evidence type="ECO:0000256" key="2">
    <source>
        <dbReference type="SAM" id="SignalP"/>
    </source>
</evidence>
<comment type="caution">
    <text evidence="3">The sequence shown here is derived from an EMBL/GenBank/DDBJ whole genome shotgun (WGS) entry which is preliminary data.</text>
</comment>
<proteinExistence type="predicted"/>
<organism evidence="3 4">
    <name type="scientific">Dactylosporangium sucinum</name>
    <dbReference type="NCBI Taxonomy" id="1424081"/>
    <lineage>
        <taxon>Bacteria</taxon>
        <taxon>Bacillati</taxon>
        <taxon>Actinomycetota</taxon>
        <taxon>Actinomycetes</taxon>
        <taxon>Micromonosporales</taxon>
        <taxon>Micromonosporaceae</taxon>
        <taxon>Dactylosporangium</taxon>
    </lineage>
</organism>